<organism evidence="2 3">
    <name type="scientific">Halobacillus litoralis</name>
    <dbReference type="NCBI Taxonomy" id="45668"/>
    <lineage>
        <taxon>Bacteria</taxon>
        <taxon>Bacillati</taxon>
        <taxon>Bacillota</taxon>
        <taxon>Bacilli</taxon>
        <taxon>Bacillales</taxon>
        <taxon>Bacillaceae</taxon>
        <taxon>Halobacillus</taxon>
    </lineage>
</organism>
<dbReference type="Proteomes" id="UP000447393">
    <property type="component" value="Unassembled WGS sequence"/>
</dbReference>
<dbReference type="GO" id="GO:0045892">
    <property type="term" value="P:negative regulation of DNA-templated transcription"/>
    <property type="evidence" value="ECO:0007669"/>
    <property type="project" value="UniProtKB-ARBA"/>
</dbReference>
<evidence type="ECO:0000313" key="3">
    <source>
        <dbReference type="Proteomes" id="UP000447393"/>
    </source>
</evidence>
<dbReference type="RefSeq" id="WP_160912735.1">
    <property type="nucleotide sequence ID" value="NZ_WMEZ01000001.1"/>
</dbReference>
<evidence type="ECO:0000313" key="2">
    <source>
        <dbReference type="EMBL" id="MYL48886.1"/>
    </source>
</evidence>
<accession>A0A845E3W5</accession>
<reference evidence="2 3" key="1">
    <citation type="submission" date="2019-11" db="EMBL/GenBank/DDBJ databases">
        <title>Genome sequences of 17 halophilic strains isolated from different environments.</title>
        <authorList>
            <person name="Furrow R.E."/>
        </authorList>
    </citation>
    <scope>NUCLEOTIDE SEQUENCE [LARGE SCALE GENOMIC DNA]</scope>
    <source>
        <strain evidence="2 3">22505_10_Sand</strain>
    </source>
</reference>
<dbReference type="Gene3D" id="1.20.58.1000">
    <property type="entry name" value="Metal-sensitive repressor, helix protomer"/>
    <property type="match status" value="1"/>
</dbReference>
<gene>
    <name evidence="2" type="ORF">GLV98_05290</name>
</gene>
<dbReference type="PANTHER" id="PTHR33677">
    <property type="entry name" value="TRANSCRIPTIONAL REPRESSOR FRMR-RELATED"/>
    <property type="match status" value="1"/>
</dbReference>
<feature type="region of interest" description="Disordered" evidence="1">
    <location>
        <begin position="1"/>
        <end position="23"/>
    </location>
</feature>
<name>A0A845E3W5_9BACI</name>
<dbReference type="GO" id="GO:0046872">
    <property type="term" value="F:metal ion binding"/>
    <property type="evidence" value="ECO:0007669"/>
    <property type="project" value="InterPro"/>
</dbReference>
<comment type="caution">
    <text evidence="2">The sequence shown here is derived from an EMBL/GenBank/DDBJ whole genome shotgun (WGS) entry which is preliminary data.</text>
</comment>
<dbReference type="InterPro" id="IPR003735">
    <property type="entry name" value="Metal_Tscrpt_repr"/>
</dbReference>
<dbReference type="OrthoDB" id="9811244at2"/>
<dbReference type="GO" id="GO:0003677">
    <property type="term" value="F:DNA binding"/>
    <property type="evidence" value="ECO:0007669"/>
    <property type="project" value="InterPro"/>
</dbReference>
<dbReference type="AlphaFoldDB" id="A0A845E3W5"/>
<proteinExistence type="predicted"/>
<sequence>MSESILPEDSGKQPAKPRTEDEKVAVLNRLKRIEGQVRGIQKMVEGDRYCVDILVQITAINNALNKVGYNLLERHTHHCVKDAIQKGNGDEAIDELMKVVQQFSK</sequence>
<evidence type="ECO:0000256" key="1">
    <source>
        <dbReference type="SAM" id="MobiDB-lite"/>
    </source>
</evidence>
<protein>
    <submittedName>
        <fullName evidence="2">Metal-sensing transcriptional repressor</fullName>
    </submittedName>
</protein>
<dbReference type="InterPro" id="IPR038390">
    <property type="entry name" value="Metal_Tscrpt_repr_sf"/>
</dbReference>
<dbReference type="Pfam" id="PF02583">
    <property type="entry name" value="Trns_repr_metal"/>
    <property type="match status" value="1"/>
</dbReference>
<dbReference type="PANTHER" id="PTHR33677:SF3">
    <property type="entry name" value="COPPER-SENSING TRANSCRIPTIONAL REPRESSOR RICR"/>
    <property type="match status" value="1"/>
</dbReference>
<dbReference type="EMBL" id="WMEZ01000001">
    <property type="protein sequence ID" value="MYL48886.1"/>
    <property type="molecule type" value="Genomic_DNA"/>
</dbReference>